<protein>
    <submittedName>
        <fullName evidence="2">Uncharacterized protein</fullName>
    </submittedName>
</protein>
<dbReference type="OrthoDB" id="10501885at2759"/>
<dbReference type="AlphaFoldDB" id="A0A168T0N9"/>
<dbReference type="Proteomes" id="UP000078561">
    <property type="component" value="Unassembled WGS sequence"/>
</dbReference>
<evidence type="ECO:0000313" key="3">
    <source>
        <dbReference type="Proteomes" id="UP000078561"/>
    </source>
</evidence>
<sequence>MKLFFLLLIGTAALVYGQSISEPTPGTTWEAGTAYTVRWQPLNDTGVNPDDGNKTKPNGTLSIDLPSDEGWTQHVNVDDGAAQIRIPEDALGTANLTLTMDTNTTSNVSGIEIKKAANDTIP</sequence>
<feature type="chain" id="PRO_5007900372" evidence="1">
    <location>
        <begin position="18"/>
        <end position="122"/>
    </location>
</feature>
<name>A0A168T0N9_ABSGL</name>
<gene>
    <name evidence="2" type="primary">ABSGL_14945.1 scaffold 15162</name>
</gene>
<organism evidence="2">
    <name type="scientific">Absidia glauca</name>
    <name type="common">Pin mould</name>
    <dbReference type="NCBI Taxonomy" id="4829"/>
    <lineage>
        <taxon>Eukaryota</taxon>
        <taxon>Fungi</taxon>
        <taxon>Fungi incertae sedis</taxon>
        <taxon>Mucoromycota</taxon>
        <taxon>Mucoromycotina</taxon>
        <taxon>Mucoromycetes</taxon>
        <taxon>Mucorales</taxon>
        <taxon>Cunninghamellaceae</taxon>
        <taxon>Absidia</taxon>
    </lineage>
</organism>
<dbReference type="EMBL" id="LT555008">
    <property type="protein sequence ID" value="SAM09269.1"/>
    <property type="molecule type" value="Genomic_DNA"/>
</dbReference>
<proteinExistence type="predicted"/>
<keyword evidence="3" id="KW-1185">Reference proteome</keyword>
<reference evidence="2" key="1">
    <citation type="submission" date="2016-04" db="EMBL/GenBank/DDBJ databases">
        <authorList>
            <person name="Evans L.H."/>
            <person name="Alamgir A."/>
            <person name="Owens N."/>
            <person name="Weber N.D."/>
            <person name="Virtaneva K."/>
            <person name="Barbian K."/>
            <person name="Babar A."/>
            <person name="Rosenke K."/>
        </authorList>
    </citation>
    <scope>NUCLEOTIDE SEQUENCE [LARGE SCALE GENOMIC DNA]</scope>
    <source>
        <strain evidence="2">CBS 101.48</strain>
    </source>
</reference>
<evidence type="ECO:0000256" key="1">
    <source>
        <dbReference type="SAM" id="SignalP"/>
    </source>
</evidence>
<keyword evidence="1" id="KW-0732">Signal</keyword>
<accession>A0A168T0N9</accession>
<feature type="signal peptide" evidence="1">
    <location>
        <begin position="1"/>
        <end position="17"/>
    </location>
</feature>
<evidence type="ECO:0000313" key="2">
    <source>
        <dbReference type="EMBL" id="SAM09269.1"/>
    </source>
</evidence>
<dbReference type="InParanoid" id="A0A168T0N9"/>